<dbReference type="InterPro" id="IPR000595">
    <property type="entry name" value="cNMP-bd_dom"/>
</dbReference>
<gene>
    <name evidence="3" type="ORF">AB8O55_12960</name>
</gene>
<accession>A0ABV4CII7</accession>
<dbReference type="EMBL" id="JBGEHV010000020">
    <property type="protein sequence ID" value="MEY8040308.1"/>
    <property type="molecule type" value="Genomic_DNA"/>
</dbReference>
<dbReference type="Pfam" id="PF00027">
    <property type="entry name" value="cNMP_binding"/>
    <property type="match status" value="1"/>
</dbReference>
<dbReference type="Proteomes" id="UP001564626">
    <property type="component" value="Unassembled WGS sequence"/>
</dbReference>
<dbReference type="InterPro" id="IPR018490">
    <property type="entry name" value="cNMP-bd_dom_sf"/>
</dbReference>
<dbReference type="Gene3D" id="2.60.120.10">
    <property type="entry name" value="Jelly Rolls"/>
    <property type="match status" value="1"/>
</dbReference>
<dbReference type="InterPro" id="IPR045641">
    <property type="entry name" value="SrpI-like"/>
</dbReference>
<feature type="domain" description="Cyclic nucleotide-binding" evidence="2">
    <location>
        <begin position="93"/>
        <end position="195"/>
    </location>
</feature>
<evidence type="ECO:0000313" key="4">
    <source>
        <dbReference type="Proteomes" id="UP001564626"/>
    </source>
</evidence>
<sequence length="463" mass="50988">MTSTEIDEAEQHASSLSTAAARKLSSTTKTTPQMQGVTPRWLSAMLPWVEVEAGTYRVNRRLTYAVGDGRVTFAGGDADLRVIPQELRELPLLRGYDDDSALSALADRFVRREFEPGQVIVAEGQPVEQVFLVVHGKVSRLGHGEYGDRAVLGVHADGEYFGAQLLAGESEWAHSYQAVTHCTVLALGRTGLAEVTDQFADLRAHVERVRDAPPAARNKHGEAAIEISSGHSGEPALPSTFVDYELAPREYELSVAQAVLRVHSRVADLYNQPMNQIEQQLRLTVQALRERQEQELLTNRDFGLLHNADLRQRIPTRTGPPTPDDMDELLSRRRGSRFFLAHPKAIAAFGRECSKRGIYPDTTEVGGKRIAAWRGIPLLPSDKIPISERGTSSILCMRTGEDDEGVVALHQTGIPDEHEPGLNVRFMGIDEQAVISYLVSTYHSAAVLVPDALGVLERVEIAR</sequence>
<protein>
    <submittedName>
        <fullName evidence="3">Family 2B encapsulin nanocompartment shell protein</fullName>
    </submittedName>
</protein>
<reference evidence="3 4" key="1">
    <citation type="submission" date="2024-08" db="EMBL/GenBank/DDBJ databases">
        <title>Genome mining of Saccharopolyspora cebuensis PGLac3 from Nigerian medicinal plant.</title>
        <authorList>
            <person name="Ezeobiora C.E."/>
            <person name="Igbokwe N.H."/>
            <person name="Amin D.H."/>
            <person name="Mendie U.E."/>
        </authorList>
    </citation>
    <scope>NUCLEOTIDE SEQUENCE [LARGE SCALE GENOMIC DNA]</scope>
    <source>
        <strain evidence="3 4">PGLac3</strain>
    </source>
</reference>
<proteinExistence type="predicted"/>
<dbReference type="PANTHER" id="PTHR24567">
    <property type="entry name" value="CRP FAMILY TRANSCRIPTIONAL REGULATORY PROTEIN"/>
    <property type="match status" value="1"/>
</dbReference>
<dbReference type="PROSITE" id="PS50042">
    <property type="entry name" value="CNMP_BINDING_3"/>
    <property type="match status" value="1"/>
</dbReference>
<feature type="region of interest" description="Disordered" evidence="1">
    <location>
        <begin position="1"/>
        <end position="35"/>
    </location>
</feature>
<dbReference type="SUPFAM" id="SSF51206">
    <property type="entry name" value="cAMP-binding domain-like"/>
    <property type="match status" value="1"/>
</dbReference>
<dbReference type="SMART" id="SM00100">
    <property type="entry name" value="cNMP"/>
    <property type="match status" value="1"/>
</dbReference>
<dbReference type="PANTHER" id="PTHR24567:SF74">
    <property type="entry name" value="HTH-TYPE TRANSCRIPTIONAL REGULATOR ARCR"/>
    <property type="match status" value="1"/>
</dbReference>
<dbReference type="InterPro" id="IPR050397">
    <property type="entry name" value="Env_Response_Regulators"/>
</dbReference>
<organism evidence="3 4">
    <name type="scientific">Saccharopolyspora cebuensis</name>
    <dbReference type="NCBI Taxonomy" id="418759"/>
    <lineage>
        <taxon>Bacteria</taxon>
        <taxon>Bacillati</taxon>
        <taxon>Actinomycetota</taxon>
        <taxon>Actinomycetes</taxon>
        <taxon>Pseudonocardiales</taxon>
        <taxon>Pseudonocardiaceae</taxon>
        <taxon>Saccharopolyspora</taxon>
    </lineage>
</organism>
<dbReference type="NCBIfam" id="NF041163">
    <property type="entry name" value="encap_f2b"/>
    <property type="match status" value="1"/>
</dbReference>
<feature type="compositionally biased region" description="Polar residues" evidence="1">
    <location>
        <begin position="12"/>
        <end position="35"/>
    </location>
</feature>
<name>A0ABV4CII7_9PSEU</name>
<dbReference type="Pfam" id="PF19307">
    <property type="entry name" value="SrpI-like"/>
    <property type="match status" value="1"/>
</dbReference>
<keyword evidence="4" id="KW-1185">Reference proteome</keyword>
<comment type="caution">
    <text evidence="3">The sequence shown here is derived from an EMBL/GenBank/DDBJ whole genome shotgun (WGS) entry which is preliminary data.</text>
</comment>
<dbReference type="InterPro" id="IPR049817">
    <property type="entry name" value="Encap_f2b"/>
</dbReference>
<evidence type="ECO:0000256" key="1">
    <source>
        <dbReference type="SAM" id="MobiDB-lite"/>
    </source>
</evidence>
<dbReference type="CDD" id="cd00038">
    <property type="entry name" value="CAP_ED"/>
    <property type="match status" value="1"/>
</dbReference>
<evidence type="ECO:0000313" key="3">
    <source>
        <dbReference type="EMBL" id="MEY8040308.1"/>
    </source>
</evidence>
<dbReference type="InterPro" id="IPR014710">
    <property type="entry name" value="RmlC-like_jellyroll"/>
</dbReference>
<dbReference type="RefSeq" id="WP_345366734.1">
    <property type="nucleotide sequence ID" value="NZ_BAABII010000016.1"/>
</dbReference>
<evidence type="ECO:0000259" key="2">
    <source>
        <dbReference type="PROSITE" id="PS50042"/>
    </source>
</evidence>